<dbReference type="Proteomes" id="UP000242763">
    <property type="component" value="Unassembled WGS sequence"/>
</dbReference>
<feature type="chain" id="PRO_5017175449" evidence="1">
    <location>
        <begin position="24"/>
        <end position="132"/>
    </location>
</feature>
<protein>
    <submittedName>
        <fullName evidence="3">Uncharacterized conserved protein YecT, DUF1311 family</fullName>
    </submittedName>
</protein>
<sequence length="132" mass="15050">MRLKISILALAAGWAMTTHVAFANEPDPMDHWFGGEYQNCDGSTVDMMECIGELRDKWDHRLNDAYMRVLADQEGAQKQALRHAQRQWIAYRDANCAFYAGGEGSIARLETATCSYVLTRDRAQELEMMLQE</sequence>
<feature type="signal peptide" evidence="1">
    <location>
        <begin position="1"/>
        <end position="23"/>
    </location>
</feature>
<gene>
    <name evidence="3" type="ORF">SAMN03080618_01579</name>
</gene>
<keyword evidence="1" id="KW-0732">Signal</keyword>
<proteinExistence type="predicted"/>
<evidence type="ECO:0000259" key="2">
    <source>
        <dbReference type="Pfam" id="PF07007"/>
    </source>
</evidence>
<dbReference type="STRING" id="1121003.SAMN03080618_01579"/>
<dbReference type="InterPro" id="IPR009739">
    <property type="entry name" value="LprI-like_N"/>
</dbReference>
<name>A0A1I3LQV3_9HYPH</name>
<feature type="domain" description="Lysozyme inhibitor LprI-like N-terminal" evidence="2">
    <location>
        <begin position="42"/>
        <end position="126"/>
    </location>
</feature>
<reference evidence="4" key="1">
    <citation type="submission" date="2016-10" db="EMBL/GenBank/DDBJ databases">
        <authorList>
            <person name="Varghese N."/>
            <person name="Submissions S."/>
        </authorList>
    </citation>
    <scope>NUCLEOTIDE SEQUENCE [LARGE SCALE GENOMIC DNA]</scope>
    <source>
        <strain evidence="4">DSM 21857</strain>
    </source>
</reference>
<dbReference type="Gene3D" id="1.20.1270.180">
    <property type="match status" value="1"/>
</dbReference>
<dbReference type="PANTHER" id="PTHR39176">
    <property type="entry name" value="PERIPLASMIC PROTEIN-RELATED"/>
    <property type="match status" value="1"/>
</dbReference>
<organism evidence="3 4">
    <name type="scientific">Aquamicrobium aerolatum DSM 21857</name>
    <dbReference type="NCBI Taxonomy" id="1121003"/>
    <lineage>
        <taxon>Bacteria</taxon>
        <taxon>Pseudomonadati</taxon>
        <taxon>Pseudomonadota</taxon>
        <taxon>Alphaproteobacteria</taxon>
        <taxon>Hyphomicrobiales</taxon>
        <taxon>Phyllobacteriaceae</taxon>
        <taxon>Aerobium</taxon>
    </lineage>
</organism>
<dbReference type="PANTHER" id="PTHR39176:SF1">
    <property type="entry name" value="PERIPLASMIC PROTEIN"/>
    <property type="match status" value="1"/>
</dbReference>
<evidence type="ECO:0000313" key="3">
    <source>
        <dbReference type="EMBL" id="SFI86930.1"/>
    </source>
</evidence>
<dbReference type="Pfam" id="PF07007">
    <property type="entry name" value="LprI"/>
    <property type="match status" value="1"/>
</dbReference>
<keyword evidence="4" id="KW-1185">Reference proteome</keyword>
<dbReference type="AlphaFoldDB" id="A0A1I3LQV3"/>
<dbReference type="RefSeq" id="WP_091520642.1">
    <property type="nucleotide sequence ID" value="NZ_FORF01000007.1"/>
</dbReference>
<dbReference type="EMBL" id="FORF01000007">
    <property type="protein sequence ID" value="SFI86930.1"/>
    <property type="molecule type" value="Genomic_DNA"/>
</dbReference>
<dbReference type="OrthoDB" id="7340239at2"/>
<evidence type="ECO:0000256" key="1">
    <source>
        <dbReference type="SAM" id="SignalP"/>
    </source>
</evidence>
<evidence type="ECO:0000313" key="4">
    <source>
        <dbReference type="Proteomes" id="UP000242763"/>
    </source>
</evidence>
<accession>A0A1I3LQV3</accession>